<dbReference type="GO" id="GO:0006427">
    <property type="term" value="P:histidyl-tRNA aminoacylation"/>
    <property type="evidence" value="ECO:0007669"/>
    <property type="project" value="UniProtKB-UniRule"/>
</dbReference>
<comment type="similarity">
    <text evidence="2 11">Belongs to the class-II aminoacyl-tRNA synthetase family.</text>
</comment>
<evidence type="ECO:0000256" key="6">
    <source>
        <dbReference type="ARBA" id="ARBA00022741"/>
    </source>
</evidence>
<evidence type="ECO:0000259" key="13">
    <source>
        <dbReference type="PROSITE" id="PS50862"/>
    </source>
</evidence>
<dbReference type="InterPro" id="IPR041715">
    <property type="entry name" value="HisRS-like_core"/>
</dbReference>
<keyword evidence="5 11" id="KW-0436">Ligase</keyword>
<comment type="catalytic activity">
    <reaction evidence="10 11">
        <text>tRNA(His) + L-histidine + ATP = L-histidyl-tRNA(His) + AMP + diphosphate + H(+)</text>
        <dbReference type="Rhea" id="RHEA:17313"/>
        <dbReference type="Rhea" id="RHEA-COMP:9665"/>
        <dbReference type="Rhea" id="RHEA-COMP:9689"/>
        <dbReference type="ChEBI" id="CHEBI:15378"/>
        <dbReference type="ChEBI" id="CHEBI:30616"/>
        <dbReference type="ChEBI" id="CHEBI:33019"/>
        <dbReference type="ChEBI" id="CHEBI:57595"/>
        <dbReference type="ChEBI" id="CHEBI:78442"/>
        <dbReference type="ChEBI" id="CHEBI:78527"/>
        <dbReference type="ChEBI" id="CHEBI:456215"/>
        <dbReference type="EC" id="6.1.1.21"/>
    </reaction>
</comment>
<evidence type="ECO:0000256" key="7">
    <source>
        <dbReference type="ARBA" id="ARBA00022840"/>
    </source>
</evidence>
<protein>
    <recommendedName>
        <fullName evidence="11">Histidine--tRNA ligase</fullName>
        <ecNumber evidence="11">6.1.1.21</ecNumber>
    </recommendedName>
    <alternativeName>
        <fullName evidence="11">Histidyl-tRNA synthetase</fullName>
        <shortName evidence="11">HisRS</shortName>
    </alternativeName>
</protein>
<evidence type="ECO:0000313" key="15">
    <source>
        <dbReference type="Proteomes" id="UP000185746"/>
    </source>
</evidence>
<evidence type="ECO:0000256" key="9">
    <source>
        <dbReference type="ARBA" id="ARBA00023146"/>
    </source>
</evidence>
<keyword evidence="8 11" id="KW-0648">Protein biosynthesis</keyword>
<keyword evidence="9 11" id="KW-0030">Aminoacyl-tRNA synthetase</keyword>
<sequence>MNFKVPRGTQDILPAETWKWQQVEQIIREVCDVYRYKEIRTPIFEQTELFQRTVGDTTDIVQKEMYTFTDRGDRSLTLRPEGTASVVRSFIENKMFGYPDQPVKLYYSGPMFRYERQQAGRYRQFVQFGVEAIGSNDPAIDAEVIALAMDVYKRAGLSKLKLVINSLGDTACRSAHKAALIEHFTPHIDEFCSDCKTRLDKNPLRILDCKVDSNNPLIASAPSLSNYLNEESVAYFDAVKGYLEDAGIEFEVDANLVRGLDYYNHTAFEIMSTSEGFGAITTLCGGGRYNGLVEEIGGPTAPGIGFAMSIERLLLAMEAEGVSFEVAPTLDVYVVTLGERAKRAGAKVLSALRTNGLRADMDYTDRRMKAQMKSADRLEANHVIVIGDEEVEEDVVMLRNMATRQQEKISTAEVVQKILQADKEG</sequence>
<reference evidence="14 15" key="1">
    <citation type="submission" date="2016-09" db="EMBL/GenBank/DDBJ databases">
        <title>Complete genome sequence of the Lysinibacillus sphaericus LMG 22257, a specie of Bacillus with ureolytic activity that can effectively biodeposit calcium carbonate.</title>
        <authorList>
            <person name="Yan W."/>
        </authorList>
    </citation>
    <scope>NUCLEOTIDE SEQUENCE [LARGE SCALE GENOMIC DNA]</scope>
    <source>
        <strain evidence="14 15">LMG 22257</strain>
    </source>
</reference>
<dbReference type="Pfam" id="PF03129">
    <property type="entry name" value="HGTP_anticodon"/>
    <property type="match status" value="1"/>
</dbReference>
<evidence type="ECO:0000256" key="8">
    <source>
        <dbReference type="ARBA" id="ARBA00022917"/>
    </source>
</evidence>
<comment type="subcellular location">
    <subcellularLocation>
        <location evidence="1 11">Cytoplasm</location>
    </subcellularLocation>
</comment>
<dbReference type="GO" id="GO:0005737">
    <property type="term" value="C:cytoplasm"/>
    <property type="evidence" value="ECO:0007669"/>
    <property type="project" value="UniProtKB-SubCell"/>
</dbReference>
<keyword evidence="6 11" id="KW-0547">Nucleotide-binding</keyword>
<dbReference type="Gene3D" id="3.40.50.800">
    <property type="entry name" value="Anticodon-binding domain"/>
    <property type="match status" value="1"/>
</dbReference>
<feature type="binding site" evidence="12">
    <location>
        <position position="127"/>
    </location>
    <ligand>
        <name>L-histidine</name>
        <dbReference type="ChEBI" id="CHEBI:57595"/>
    </ligand>
</feature>
<dbReference type="FunFam" id="3.30.930.10:FF:000005">
    <property type="entry name" value="Histidine--tRNA ligase"/>
    <property type="match status" value="1"/>
</dbReference>
<dbReference type="InterPro" id="IPR004516">
    <property type="entry name" value="HisRS/HisZ"/>
</dbReference>
<dbReference type="SUPFAM" id="SSF52954">
    <property type="entry name" value="Class II aaRS ABD-related"/>
    <property type="match status" value="1"/>
</dbReference>
<feature type="binding site" evidence="12">
    <location>
        <position position="258"/>
    </location>
    <ligand>
        <name>L-histidine</name>
        <dbReference type="ChEBI" id="CHEBI:57595"/>
    </ligand>
</feature>
<evidence type="ECO:0000256" key="2">
    <source>
        <dbReference type="ARBA" id="ARBA00008226"/>
    </source>
</evidence>
<dbReference type="PIRSF" id="PIRSF001549">
    <property type="entry name" value="His-tRNA_synth"/>
    <property type="match status" value="1"/>
</dbReference>
<accession>A0A1D8JFZ4</accession>
<evidence type="ECO:0000256" key="1">
    <source>
        <dbReference type="ARBA" id="ARBA00004496"/>
    </source>
</evidence>
<evidence type="ECO:0000313" key="14">
    <source>
        <dbReference type="EMBL" id="AOV07640.1"/>
    </source>
</evidence>
<dbReference type="GO" id="GO:0005524">
    <property type="term" value="F:ATP binding"/>
    <property type="evidence" value="ECO:0007669"/>
    <property type="project" value="UniProtKB-UniRule"/>
</dbReference>
<feature type="binding site" evidence="12">
    <location>
        <position position="131"/>
    </location>
    <ligand>
        <name>L-histidine</name>
        <dbReference type="ChEBI" id="CHEBI:57595"/>
    </ligand>
</feature>
<dbReference type="InterPro" id="IPR004154">
    <property type="entry name" value="Anticodon-bd"/>
</dbReference>
<dbReference type="Proteomes" id="UP000185746">
    <property type="component" value="Chromosome"/>
</dbReference>
<dbReference type="NCBIfam" id="TIGR00442">
    <property type="entry name" value="hisS"/>
    <property type="match status" value="1"/>
</dbReference>
<dbReference type="GO" id="GO:0140096">
    <property type="term" value="F:catalytic activity, acting on a protein"/>
    <property type="evidence" value="ECO:0007669"/>
    <property type="project" value="UniProtKB-ARBA"/>
</dbReference>
<dbReference type="PROSITE" id="PS50862">
    <property type="entry name" value="AA_TRNA_LIGASE_II"/>
    <property type="match status" value="1"/>
</dbReference>
<dbReference type="AlphaFoldDB" id="A0A1D8JFZ4"/>
<dbReference type="SUPFAM" id="SSF55681">
    <property type="entry name" value="Class II aaRS and biotin synthetases"/>
    <property type="match status" value="1"/>
</dbReference>
<keyword evidence="4 11" id="KW-0963">Cytoplasm</keyword>
<dbReference type="InterPro" id="IPR036621">
    <property type="entry name" value="Anticodon-bd_dom_sf"/>
</dbReference>
<dbReference type="KEGG" id="surl:BI350_08890"/>
<gene>
    <name evidence="11" type="primary">hisS</name>
    <name evidence="14" type="ORF">BI350_08890</name>
</gene>
<feature type="binding site" evidence="12">
    <location>
        <begin position="81"/>
        <end position="83"/>
    </location>
    <ligand>
        <name>L-histidine</name>
        <dbReference type="ChEBI" id="CHEBI:57595"/>
    </ligand>
</feature>
<dbReference type="CDD" id="cd00859">
    <property type="entry name" value="HisRS_anticodon"/>
    <property type="match status" value="1"/>
</dbReference>
<dbReference type="GO" id="GO:0016740">
    <property type="term" value="F:transferase activity"/>
    <property type="evidence" value="ECO:0007669"/>
    <property type="project" value="UniProtKB-ARBA"/>
</dbReference>
<keyword evidence="15" id="KW-1185">Reference proteome</keyword>
<dbReference type="PANTHER" id="PTHR43707:SF1">
    <property type="entry name" value="HISTIDINE--TRNA LIGASE, MITOCHONDRIAL-RELATED"/>
    <property type="match status" value="1"/>
</dbReference>
<dbReference type="HAMAP" id="MF_00127">
    <property type="entry name" value="His_tRNA_synth"/>
    <property type="match status" value="1"/>
</dbReference>
<dbReference type="Gene3D" id="3.30.930.10">
    <property type="entry name" value="Bira Bifunctional Protein, Domain 2"/>
    <property type="match status" value="1"/>
</dbReference>
<dbReference type="InterPro" id="IPR006195">
    <property type="entry name" value="aa-tRNA-synth_II"/>
</dbReference>
<dbReference type="EMBL" id="CP017560">
    <property type="protein sequence ID" value="AOV07640.1"/>
    <property type="molecule type" value="Genomic_DNA"/>
</dbReference>
<dbReference type="RefSeq" id="WP_075527773.1">
    <property type="nucleotide sequence ID" value="NZ_CP017560.1"/>
</dbReference>
<evidence type="ECO:0000256" key="3">
    <source>
        <dbReference type="ARBA" id="ARBA00011738"/>
    </source>
</evidence>
<comment type="subunit">
    <text evidence="3 11">Homodimer.</text>
</comment>
<evidence type="ECO:0000256" key="12">
    <source>
        <dbReference type="PIRSR" id="PIRSR001549-1"/>
    </source>
</evidence>
<evidence type="ECO:0000256" key="5">
    <source>
        <dbReference type="ARBA" id="ARBA00022598"/>
    </source>
</evidence>
<evidence type="ECO:0000256" key="4">
    <source>
        <dbReference type="ARBA" id="ARBA00022490"/>
    </source>
</evidence>
<feature type="domain" description="Aminoacyl-transfer RNA synthetases class-II family profile" evidence="13">
    <location>
        <begin position="20"/>
        <end position="328"/>
    </location>
</feature>
<dbReference type="CDD" id="cd00773">
    <property type="entry name" value="HisRS-like_core"/>
    <property type="match status" value="1"/>
</dbReference>
<evidence type="ECO:0000256" key="10">
    <source>
        <dbReference type="ARBA" id="ARBA00047639"/>
    </source>
</evidence>
<dbReference type="Pfam" id="PF13393">
    <property type="entry name" value="tRNA-synt_His"/>
    <property type="match status" value="1"/>
</dbReference>
<proteinExistence type="inferred from homology"/>
<dbReference type="InterPro" id="IPR015807">
    <property type="entry name" value="His-tRNA-ligase"/>
</dbReference>
<dbReference type="PANTHER" id="PTHR43707">
    <property type="entry name" value="HISTIDYL-TRNA SYNTHETASE"/>
    <property type="match status" value="1"/>
</dbReference>
<keyword evidence="7 11" id="KW-0067">ATP-binding</keyword>
<dbReference type="GO" id="GO:0004821">
    <property type="term" value="F:histidine-tRNA ligase activity"/>
    <property type="evidence" value="ECO:0007669"/>
    <property type="project" value="UniProtKB-UniRule"/>
</dbReference>
<dbReference type="InterPro" id="IPR033656">
    <property type="entry name" value="HisRS_anticodon"/>
</dbReference>
<evidence type="ECO:0000256" key="11">
    <source>
        <dbReference type="HAMAP-Rule" id="MF_00127"/>
    </source>
</evidence>
<feature type="binding site" evidence="12">
    <location>
        <position position="113"/>
    </location>
    <ligand>
        <name>L-histidine</name>
        <dbReference type="ChEBI" id="CHEBI:57595"/>
    </ligand>
</feature>
<organism evidence="14 15">
    <name type="scientific">Sporosarcina ureilytica</name>
    <dbReference type="NCBI Taxonomy" id="298596"/>
    <lineage>
        <taxon>Bacteria</taxon>
        <taxon>Bacillati</taxon>
        <taxon>Bacillota</taxon>
        <taxon>Bacilli</taxon>
        <taxon>Bacillales</taxon>
        <taxon>Caryophanaceae</taxon>
        <taxon>Sporosarcina</taxon>
    </lineage>
</organism>
<name>A0A1D8JFZ4_9BACL</name>
<dbReference type="InterPro" id="IPR045864">
    <property type="entry name" value="aa-tRNA-synth_II/BPL/LPL"/>
</dbReference>
<feature type="binding site" evidence="12">
    <location>
        <begin position="262"/>
        <end position="263"/>
    </location>
    <ligand>
        <name>L-histidine</name>
        <dbReference type="ChEBI" id="CHEBI:57595"/>
    </ligand>
</feature>
<dbReference type="EC" id="6.1.1.21" evidence="11"/>